<reference evidence="1 2" key="1">
    <citation type="submission" date="2016-09" db="EMBL/GenBank/DDBJ databases">
        <authorList>
            <person name="Capua I."/>
            <person name="De Benedictis P."/>
            <person name="Joannis T."/>
            <person name="Lombin L.H."/>
            <person name="Cattoli G."/>
        </authorList>
    </citation>
    <scope>NUCLEOTIDE SEQUENCE [LARGE SCALE GENOMIC DNA]</scope>
    <source>
        <strain evidence="1 2">ISLP-3</strain>
    </source>
</reference>
<accession>A0A1G6GRR5</accession>
<proteinExistence type="predicted"/>
<dbReference type="STRING" id="1814289.SAMN05216410_0347"/>
<evidence type="ECO:0000313" key="2">
    <source>
        <dbReference type="Proteomes" id="UP000199039"/>
    </source>
</evidence>
<protein>
    <submittedName>
        <fullName evidence="1">Uncharacterized protein</fullName>
    </submittedName>
</protein>
<keyword evidence="2" id="KW-1185">Reference proteome</keyword>
<dbReference type="AlphaFoldDB" id="A0A1G6GRR5"/>
<gene>
    <name evidence="1" type="ORF">SAMN05216410_0347</name>
</gene>
<dbReference type="OrthoDB" id="3531634at2"/>
<dbReference type="Proteomes" id="UP000199039">
    <property type="component" value="Unassembled WGS sequence"/>
</dbReference>
<dbReference type="EMBL" id="FMYH01000001">
    <property type="protein sequence ID" value="SDB83886.1"/>
    <property type="molecule type" value="Genomic_DNA"/>
</dbReference>
<name>A0A1G6GRR5_9MICO</name>
<evidence type="ECO:0000313" key="1">
    <source>
        <dbReference type="EMBL" id="SDB83886.1"/>
    </source>
</evidence>
<organism evidence="1 2">
    <name type="scientific">Sanguibacter gelidistatuariae</name>
    <dbReference type="NCBI Taxonomy" id="1814289"/>
    <lineage>
        <taxon>Bacteria</taxon>
        <taxon>Bacillati</taxon>
        <taxon>Actinomycetota</taxon>
        <taxon>Actinomycetes</taxon>
        <taxon>Micrococcales</taxon>
        <taxon>Sanguibacteraceae</taxon>
        <taxon>Sanguibacter</taxon>
    </lineage>
</organism>
<dbReference type="RefSeq" id="WP_093180340.1">
    <property type="nucleotide sequence ID" value="NZ_FMYH01000001.1"/>
</dbReference>
<sequence>MGWNTSALFVRDRTPESLLSLLGGTPIEAAGEVSAEEATSSFPADRVYLQSDGSWTQLWDPSARVVLDPDALMTIEATEVLLGTVALVVLVFSTSDTYGFWYYEDGALTRAVVFSEGERVEEVGEQLPAELAVAVGPDGVDEDYIFSVAHTLTGQTLDLDAPFAAYVVTD</sequence>